<dbReference type="OrthoDB" id="6121201at2759"/>
<keyword evidence="2" id="KW-0812">Transmembrane</keyword>
<feature type="transmembrane region" description="Helical" evidence="2">
    <location>
        <begin position="52"/>
        <end position="77"/>
    </location>
</feature>
<evidence type="ECO:0000256" key="2">
    <source>
        <dbReference type="SAM" id="Phobius"/>
    </source>
</evidence>
<reference evidence="3 4" key="1">
    <citation type="submission" date="2020-06" db="EMBL/GenBank/DDBJ databases">
        <authorList>
            <person name="Li R."/>
            <person name="Bekaert M."/>
        </authorList>
    </citation>
    <scope>NUCLEOTIDE SEQUENCE [LARGE SCALE GENOMIC DNA]</scope>
    <source>
        <strain evidence="4">wild</strain>
    </source>
</reference>
<keyword evidence="4" id="KW-1185">Reference proteome</keyword>
<feature type="region of interest" description="Disordered" evidence="1">
    <location>
        <begin position="364"/>
        <end position="402"/>
    </location>
</feature>
<feature type="region of interest" description="Disordered" evidence="1">
    <location>
        <begin position="241"/>
        <end position="261"/>
    </location>
</feature>
<gene>
    <name evidence="3" type="ORF">MCOR_20744</name>
</gene>
<dbReference type="AlphaFoldDB" id="A0A6J8BPB2"/>
<name>A0A6J8BPB2_MYTCO</name>
<evidence type="ECO:0000313" key="4">
    <source>
        <dbReference type="Proteomes" id="UP000507470"/>
    </source>
</evidence>
<keyword evidence="2" id="KW-0472">Membrane</keyword>
<protein>
    <submittedName>
        <fullName evidence="3">Uncharacterized protein</fullName>
    </submittedName>
</protein>
<evidence type="ECO:0000313" key="3">
    <source>
        <dbReference type="EMBL" id="CAC5385171.1"/>
    </source>
</evidence>
<sequence length="402" mass="46134">MNKFHVDIIVQNLMISIYIYLQRIVYFVVNISRQNDTENSTTDIYHNIKLNFFTTAGAAVLSLVCVILLVAVLCHLVNVKKRLRRLETQLAKGKNERQHQSILCPQPSITSNVPEDVENIPRVPRRSEYIRVIRNFKDLRDRVSKSFPFFNTPRSSADTFDLSKQDDPIYDDITQYRPKGQIPENQTHWCCCCRVSPNNYEQASTSDANIPETKHDAHLDKNEIIDISSGKEKVNTEAEIHHDNSDTLTRKKKKQREQESDNHIEVKHVDFDIREICIQPTTTDDVTIGVTQKPVKQVNKEQQLVSFGKKSTIPCMGQQKPKLEPRKVDPVSVPEKCNTFSSHGTKTVQGIKLPFPFPIKQSKSLPALNEESIDEFPETSQEDEKERDPSYIDMGETLITDQ</sequence>
<dbReference type="EMBL" id="CACVKT020003690">
    <property type="protein sequence ID" value="CAC5385171.1"/>
    <property type="molecule type" value="Genomic_DNA"/>
</dbReference>
<accession>A0A6J8BPB2</accession>
<dbReference type="Proteomes" id="UP000507470">
    <property type="component" value="Unassembled WGS sequence"/>
</dbReference>
<evidence type="ECO:0000256" key="1">
    <source>
        <dbReference type="SAM" id="MobiDB-lite"/>
    </source>
</evidence>
<proteinExistence type="predicted"/>
<feature type="transmembrane region" description="Helical" evidence="2">
    <location>
        <begin position="12"/>
        <end position="32"/>
    </location>
</feature>
<feature type="compositionally biased region" description="Acidic residues" evidence="1">
    <location>
        <begin position="371"/>
        <end position="381"/>
    </location>
</feature>
<organism evidence="3 4">
    <name type="scientific">Mytilus coruscus</name>
    <name type="common">Sea mussel</name>
    <dbReference type="NCBI Taxonomy" id="42192"/>
    <lineage>
        <taxon>Eukaryota</taxon>
        <taxon>Metazoa</taxon>
        <taxon>Spiralia</taxon>
        <taxon>Lophotrochozoa</taxon>
        <taxon>Mollusca</taxon>
        <taxon>Bivalvia</taxon>
        <taxon>Autobranchia</taxon>
        <taxon>Pteriomorphia</taxon>
        <taxon>Mytilida</taxon>
        <taxon>Mytiloidea</taxon>
        <taxon>Mytilidae</taxon>
        <taxon>Mytilinae</taxon>
        <taxon>Mytilus</taxon>
    </lineage>
</organism>
<keyword evidence="2" id="KW-1133">Transmembrane helix</keyword>